<proteinExistence type="inferred from homology"/>
<dbReference type="Proteomes" id="UP000236726">
    <property type="component" value="Unassembled WGS sequence"/>
</dbReference>
<reference evidence="8 9" key="1">
    <citation type="submission" date="2016-10" db="EMBL/GenBank/DDBJ databases">
        <authorList>
            <person name="de Groot N.N."/>
        </authorList>
    </citation>
    <scope>NUCLEOTIDE SEQUENCE [LARGE SCALE GENOMIC DNA]</scope>
    <source>
        <strain evidence="8 9">D15d</strain>
    </source>
</reference>
<evidence type="ECO:0000256" key="5">
    <source>
        <dbReference type="SAM" id="Coils"/>
    </source>
</evidence>
<evidence type="ECO:0000256" key="6">
    <source>
        <dbReference type="SAM" id="SignalP"/>
    </source>
</evidence>
<dbReference type="PANTHER" id="PTHR47053">
    <property type="entry name" value="MUREIN DD-ENDOPEPTIDASE MEPH-RELATED"/>
    <property type="match status" value="1"/>
</dbReference>
<sequence>MRKRVFKTFAATLLITSLAASAVFADDDVTTLKNQKSQAESTLDDLKNQLAYVLVQIDELEQQAADLTEEKEEVNQQLAEAEEKLAQQYDDMKLRIKYMYEDQSATISDVFLSSADMSELLNKTNYLQSVYTYDREQLDEMAATAQAVADLKAEVEEKEEALAQTSQELTDKQASLYTTIEEQEASIENYDELIADATEKAAAAAAARTAASSKKSTTTTTTTTTTTVTANNNSSVANQIVSMAYSCIGYNYVSGGASPSTGFDCSGLIYYIFNQLGISVSRTSSGQASGGTKISSISEAQPGDIICYPGHVGIYIGNNMMIHAPVPGKKVCTINVYGLGMSITSIRRYW</sequence>
<keyword evidence="2" id="KW-0645">Protease</keyword>
<dbReference type="Gene3D" id="6.10.250.3150">
    <property type="match status" value="1"/>
</dbReference>
<dbReference type="Gene3D" id="3.90.1720.10">
    <property type="entry name" value="endopeptidase domain like (from Nostoc punctiforme)"/>
    <property type="match status" value="1"/>
</dbReference>
<gene>
    <name evidence="8" type="ORF">SAMN05216537_101182</name>
</gene>
<dbReference type="AlphaFoldDB" id="A0A1H5RN25"/>
<keyword evidence="9" id="KW-1185">Reference proteome</keyword>
<dbReference type="InterPro" id="IPR038765">
    <property type="entry name" value="Papain-like_cys_pep_sf"/>
</dbReference>
<dbReference type="GO" id="GO:0008234">
    <property type="term" value="F:cysteine-type peptidase activity"/>
    <property type="evidence" value="ECO:0007669"/>
    <property type="project" value="UniProtKB-KW"/>
</dbReference>
<evidence type="ECO:0000313" key="8">
    <source>
        <dbReference type="EMBL" id="SEF39762.1"/>
    </source>
</evidence>
<keyword evidence="4" id="KW-0788">Thiol protease</keyword>
<evidence type="ECO:0000256" key="4">
    <source>
        <dbReference type="ARBA" id="ARBA00022807"/>
    </source>
</evidence>
<evidence type="ECO:0000256" key="3">
    <source>
        <dbReference type="ARBA" id="ARBA00022801"/>
    </source>
</evidence>
<organism evidence="8 9">
    <name type="scientific">Lachnospira multipara</name>
    <dbReference type="NCBI Taxonomy" id="28051"/>
    <lineage>
        <taxon>Bacteria</taxon>
        <taxon>Bacillati</taxon>
        <taxon>Bacillota</taxon>
        <taxon>Clostridia</taxon>
        <taxon>Lachnospirales</taxon>
        <taxon>Lachnospiraceae</taxon>
        <taxon>Lachnospira</taxon>
    </lineage>
</organism>
<keyword evidence="6" id="KW-0732">Signal</keyword>
<protein>
    <submittedName>
        <fullName evidence="8">Cell wall-associated hydrolase, NlpC family</fullName>
    </submittedName>
</protein>
<name>A0A1H5RN25_9FIRM</name>
<keyword evidence="5" id="KW-0175">Coiled coil</keyword>
<dbReference type="EMBL" id="FNUL01000001">
    <property type="protein sequence ID" value="SEF39762.1"/>
    <property type="molecule type" value="Genomic_DNA"/>
</dbReference>
<evidence type="ECO:0000256" key="2">
    <source>
        <dbReference type="ARBA" id="ARBA00022670"/>
    </source>
</evidence>
<dbReference type="InterPro" id="IPR000064">
    <property type="entry name" value="NLP_P60_dom"/>
</dbReference>
<dbReference type="GO" id="GO:0006508">
    <property type="term" value="P:proteolysis"/>
    <property type="evidence" value="ECO:0007669"/>
    <property type="project" value="UniProtKB-KW"/>
</dbReference>
<dbReference type="PROSITE" id="PS51935">
    <property type="entry name" value="NLPC_P60"/>
    <property type="match status" value="1"/>
</dbReference>
<dbReference type="PANTHER" id="PTHR47053:SF1">
    <property type="entry name" value="MUREIN DD-ENDOPEPTIDASE MEPH-RELATED"/>
    <property type="match status" value="1"/>
</dbReference>
<feature type="signal peptide" evidence="6">
    <location>
        <begin position="1"/>
        <end position="25"/>
    </location>
</feature>
<feature type="coiled-coil region" evidence="5">
    <location>
        <begin position="29"/>
        <end position="95"/>
    </location>
</feature>
<evidence type="ECO:0000259" key="7">
    <source>
        <dbReference type="PROSITE" id="PS51935"/>
    </source>
</evidence>
<comment type="similarity">
    <text evidence="1">Belongs to the peptidase C40 family.</text>
</comment>
<evidence type="ECO:0000313" key="9">
    <source>
        <dbReference type="Proteomes" id="UP000236726"/>
    </source>
</evidence>
<accession>A0A1H5RN25</accession>
<dbReference type="InterPro" id="IPR051202">
    <property type="entry name" value="Peptidase_C40"/>
</dbReference>
<dbReference type="SUPFAM" id="SSF54001">
    <property type="entry name" value="Cysteine proteinases"/>
    <property type="match status" value="1"/>
</dbReference>
<feature type="chain" id="PRO_5009283186" evidence="6">
    <location>
        <begin position="26"/>
        <end position="350"/>
    </location>
</feature>
<dbReference type="RefSeq" id="WP_181022454.1">
    <property type="nucleotide sequence ID" value="NZ_FNUL01000001.1"/>
</dbReference>
<keyword evidence="3 8" id="KW-0378">Hydrolase</keyword>
<evidence type="ECO:0000256" key="1">
    <source>
        <dbReference type="ARBA" id="ARBA00007074"/>
    </source>
</evidence>
<feature type="domain" description="NlpC/P60" evidence="7">
    <location>
        <begin position="234"/>
        <end position="350"/>
    </location>
</feature>
<feature type="coiled-coil region" evidence="5">
    <location>
        <begin position="141"/>
        <end position="207"/>
    </location>
</feature>
<dbReference type="Pfam" id="PF00877">
    <property type="entry name" value="NLPC_P60"/>
    <property type="match status" value="1"/>
</dbReference>